<protein>
    <recommendedName>
        <fullName evidence="5">Transmembrane protein 135 N-terminal domain-containing protein</fullName>
    </recommendedName>
</protein>
<feature type="transmembrane region" description="Helical" evidence="2">
    <location>
        <begin position="165"/>
        <end position="183"/>
    </location>
</feature>
<gene>
    <name evidence="3" type="ORF">C0Q70_11453</name>
</gene>
<feature type="transmembrane region" description="Helical" evidence="2">
    <location>
        <begin position="131"/>
        <end position="153"/>
    </location>
</feature>
<evidence type="ECO:0000313" key="4">
    <source>
        <dbReference type="Proteomes" id="UP000245119"/>
    </source>
</evidence>
<keyword evidence="4" id="KW-1185">Reference proteome</keyword>
<keyword evidence="2" id="KW-0812">Transmembrane</keyword>
<feature type="transmembrane region" description="Helical" evidence="2">
    <location>
        <begin position="89"/>
        <end position="111"/>
    </location>
</feature>
<feature type="region of interest" description="Disordered" evidence="1">
    <location>
        <begin position="14"/>
        <end position="47"/>
    </location>
</feature>
<evidence type="ECO:0000256" key="1">
    <source>
        <dbReference type="SAM" id="MobiDB-lite"/>
    </source>
</evidence>
<reference evidence="3 4" key="1">
    <citation type="submission" date="2018-04" db="EMBL/GenBank/DDBJ databases">
        <title>The genome of golden apple snail Pomacea canaliculata provides insight into stress tolerance and invasive adaptation.</title>
        <authorList>
            <person name="Liu C."/>
            <person name="Liu B."/>
            <person name="Ren Y."/>
            <person name="Zhang Y."/>
            <person name="Wang H."/>
            <person name="Li S."/>
            <person name="Jiang F."/>
            <person name="Yin L."/>
            <person name="Zhang G."/>
            <person name="Qian W."/>
            <person name="Fan W."/>
        </authorList>
    </citation>
    <scope>NUCLEOTIDE SEQUENCE [LARGE SCALE GENOMIC DNA]</scope>
    <source>
        <strain evidence="3">SZHN2017</strain>
        <tissue evidence="3">Muscle</tissue>
    </source>
</reference>
<dbReference type="OrthoDB" id="291792at2759"/>
<proteinExistence type="predicted"/>
<dbReference type="AlphaFoldDB" id="A0A2T7P617"/>
<evidence type="ECO:0008006" key="5">
    <source>
        <dbReference type="Google" id="ProtNLM"/>
    </source>
</evidence>
<dbReference type="Proteomes" id="UP000245119">
    <property type="component" value="Linkage Group LG6"/>
</dbReference>
<accession>A0A2T7P617</accession>
<organism evidence="3 4">
    <name type="scientific">Pomacea canaliculata</name>
    <name type="common">Golden apple snail</name>
    <dbReference type="NCBI Taxonomy" id="400727"/>
    <lineage>
        <taxon>Eukaryota</taxon>
        <taxon>Metazoa</taxon>
        <taxon>Spiralia</taxon>
        <taxon>Lophotrochozoa</taxon>
        <taxon>Mollusca</taxon>
        <taxon>Gastropoda</taxon>
        <taxon>Caenogastropoda</taxon>
        <taxon>Architaenioglossa</taxon>
        <taxon>Ampullarioidea</taxon>
        <taxon>Ampullariidae</taxon>
        <taxon>Pomacea</taxon>
    </lineage>
</organism>
<dbReference type="EMBL" id="PZQS01000006">
    <property type="protein sequence ID" value="PVD28858.1"/>
    <property type="molecule type" value="Genomic_DNA"/>
</dbReference>
<keyword evidence="2" id="KW-1133">Transmembrane helix</keyword>
<dbReference type="InterPro" id="IPR026749">
    <property type="entry name" value="Tmem135"/>
</dbReference>
<sequence>MLLLSRFLLGSEENPDAVRDNSQRESISTSDNHDNSSNSKRHSSASDDGWRASIARIPGVPYLRERALALLQLMKGTPRHPICPHRHGCLHYVVTGLLKMFGVGLLAQSTIKLMSSMSLLRRRPSQVLRSLVSMHNMGLGAFLGLYCALFRAVNCALRWLRGEDSAAHGFVGGLAAGAAMIFYKSITVSLYSCAKLMEILYFKGIESGHLPHIPWADVLIYAFSTAFVFHAAVFEPHALRSAYWKFLLRVTEGKFAGMNRRLLDGFGTKSSQLYPNYWPQYDTRFTQLSPNTDLSSLYR</sequence>
<feature type="transmembrane region" description="Helical" evidence="2">
    <location>
        <begin position="218"/>
        <end position="239"/>
    </location>
</feature>
<dbReference type="STRING" id="400727.A0A2T7P617"/>
<comment type="caution">
    <text evidence="3">The sequence shown here is derived from an EMBL/GenBank/DDBJ whole genome shotgun (WGS) entry which is preliminary data.</text>
</comment>
<evidence type="ECO:0000256" key="2">
    <source>
        <dbReference type="SAM" id="Phobius"/>
    </source>
</evidence>
<feature type="compositionally biased region" description="Low complexity" evidence="1">
    <location>
        <begin position="26"/>
        <end position="38"/>
    </location>
</feature>
<evidence type="ECO:0000313" key="3">
    <source>
        <dbReference type="EMBL" id="PVD28858.1"/>
    </source>
</evidence>
<dbReference type="PANTHER" id="PTHR12459">
    <property type="entry name" value="TRANSMEMBRANE PROTEIN 135-RELATED"/>
    <property type="match status" value="1"/>
</dbReference>
<keyword evidence="2" id="KW-0472">Membrane</keyword>
<dbReference type="PANTHER" id="PTHR12459:SF15">
    <property type="entry name" value="TRANSMEMBRANE PROTEIN 135"/>
    <property type="match status" value="1"/>
</dbReference>
<name>A0A2T7P617_POMCA</name>